<keyword evidence="2" id="KW-1185">Reference proteome</keyword>
<dbReference type="STRING" id="297318.BK138_32040"/>
<dbReference type="RefSeq" id="WP_076176294.1">
    <property type="nucleotide sequence ID" value="NZ_MRTP01000018.1"/>
</dbReference>
<name>A0A1R1E640_9BACL</name>
<dbReference type="AlphaFoldDB" id="A0A1R1E640"/>
<comment type="caution">
    <text evidence="1">The sequence shown here is derived from an EMBL/GenBank/DDBJ whole genome shotgun (WGS) entry which is preliminary data.</text>
</comment>
<reference evidence="1 2" key="1">
    <citation type="submission" date="2016-11" db="EMBL/GenBank/DDBJ databases">
        <title>Paenibacillus species isolates.</title>
        <authorList>
            <person name="Beno S.M."/>
        </authorList>
    </citation>
    <scope>NUCLEOTIDE SEQUENCE [LARGE SCALE GENOMIC DNA]</scope>
    <source>
        <strain evidence="1 2">FSL R5-0378</strain>
    </source>
</reference>
<dbReference type="EMBL" id="MRTP01000018">
    <property type="protein sequence ID" value="OMF47271.1"/>
    <property type="molecule type" value="Genomic_DNA"/>
</dbReference>
<dbReference type="Proteomes" id="UP000187172">
    <property type="component" value="Unassembled WGS sequence"/>
</dbReference>
<protein>
    <submittedName>
        <fullName evidence="1">Uncharacterized protein</fullName>
    </submittedName>
</protein>
<organism evidence="1 2">
    <name type="scientific">Paenibacillus rhizosphaerae</name>
    <dbReference type="NCBI Taxonomy" id="297318"/>
    <lineage>
        <taxon>Bacteria</taxon>
        <taxon>Bacillati</taxon>
        <taxon>Bacillota</taxon>
        <taxon>Bacilli</taxon>
        <taxon>Bacillales</taxon>
        <taxon>Paenibacillaceae</taxon>
        <taxon>Paenibacillus</taxon>
    </lineage>
</organism>
<evidence type="ECO:0000313" key="1">
    <source>
        <dbReference type="EMBL" id="OMF47271.1"/>
    </source>
</evidence>
<accession>A0A1R1E640</accession>
<proteinExistence type="predicted"/>
<sequence>MAENKIDQLAAKKLYPADLNDILEKFGHLLQVYKELPDRDSIYGSYRRTLKCLDVLFPLKEHPIHGKTGLHAIEKYDDDGYVCRYSYSWKIIVPRQGVQLNHISSWGNDPHNSPGTPPEFIIETEPHHHHHVPGNRRIRKENWDIHTLDEAFTFVKFYIESGEEYKGR</sequence>
<evidence type="ECO:0000313" key="2">
    <source>
        <dbReference type="Proteomes" id="UP000187172"/>
    </source>
</evidence>
<gene>
    <name evidence="1" type="ORF">BK138_32040</name>
</gene>